<sequence length="299" mass="33863">MVLNRGMHPGVCLGLTLALYRRAHRAWTTTRNCSKSSGLAARQLRLCRDNLDLMPTVVHSALVGMETCQNQFRDWRWNCSSVLSVPNLNNDLIRGTREQAYVYGISSAALVHSVSRACSIGVTTKCSCGPLPRPIDEPEKDFKWGGCGDDVKFGLSFGEQFTDATLINKKGKTKHSKKSMMNRHNFRVGREVKRKRKKKMKILVPKRRGRSQFRSDELVYYERSPDYCKPDAKTGSVGTEGRQCTMGTRGRGSCASMCCGRGQYNYTQVITERCGCKYFWCCYVKCKTCTKVLKLNRCR</sequence>
<dbReference type="Proteomes" id="UP001283361">
    <property type="component" value="Unassembled WGS sequence"/>
</dbReference>
<reference evidence="9" key="1">
    <citation type="journal article" date="2023" name="G3 (Bethesda)">
        <title>A reference genome for the long-term kleptoplast-retaining sea slug Elysia crispata morphotype clarki.</title>
        <authorList>
            <person name="Eastman K.E."/>
            <person name="Pendleton A.L."/>
            <person name="Shaikh M.A."/>
            <person name="Suttiyut T."/>
            <person name="Ogas R."/>
            <person name="Tomko P."/>
            <person name="Gavelis G."/>
            <person name="Widhalm J.R."/>
            <person name="Wisecaver J.H."/>
        </authorList>
    </citation>
    <scope>NUCLEOTIDE SEQUENCE</scope>
    <source>
        <strain evidence="9">ECLA1</strain>
    </source>
</reference>
<dbReference type="GO" id="GO:0005109">
    <property type="term" value="F:frizzled binding"/>
    <property type="evidence" value="ECO:0007669"/>
    <property type="project" value="TreeGrafter"/>
</dbReference>
<evidence type="ECO:0000256" key="6">
    <source>
        <dbReference type="ARBA" id="ARBA00022687"/>
    </source>
</evidence>
<evidence type="ECO:0000313" key="10">
    <source>
        <dbReference type="Proteomes" id="UP001283361"/>
    </source>
</evidence>
<gene>
    <name evidence="9" type="ORF">RRG08_059148</name>
</gene>
<dbReference type="CDD" id="cd19343">
    <property type="entry name" value="Wnt_Wnt11"/>
    <property type="match status" value="1"/>
</dbReference>
<keyword evidence="5" id="KW-0272">Extracellular matrix</keyword>
<protein>
    <recommendedName>
        <fullName evidence="8">Protein Wnt</fullName>
    </recommendedName>
</protein>
<dbReference type="PRINTS" id="PR01349">
    <property type="entry name" value="WNTPROTEIN"/>
</dbReference>
<evidence type="ECO:0000256" key="4">
    <source>
        <dbReference type="ARBA" id="ARBA00022525"/>
    </source>
</evidence>
<keyword evidence="3 8" id="KW-0217">Developmental protein</keyword>
<dbReference type="PANTHER" id="PTHR12027">
    <property type="entry name" value="WNT RELATED"/>
    <property type="match status" value="1"/>
</dbReference>
<organism evidence="9 10">
    <name type="scientific">Elysia crispata</name>
    <name type="common">lettuce slug</name>
    <dbReference type="NCBI Taxonomy" id="231223"/>
    <lineage>
        <taxon>Eukaryota</taxon>
        <taxon>Metazoa</taxon>
        <taxon>Spiralia</taxon>
        <taxon>Lophotrochozoa</taxon>
        <taxon>Mollusca</taxon>
        <taxon>Gastropoda</taxon>
        <taxon>Heterobranchia</taxon>
        <taxon>Euthyneura</taxon>
        <taxon>Panpulmonata</taxon>
        <taxon>Sacoglossa</taxon>
        <taxon>Placobranchoidea</taxon>
        <taxon>Plakobranchidae</taxon>
        <taxon>Elysia</taxon>
    </lineage>
</organism>
<dbReference type="Gene3D" id="3.30.2460.20">
    <property type="match status" value="1"/>
</dbReference>
<evidence type="ECO:0000256" key="8">
    <source>
        <dbReference type="RuleBase" id="RU003500"/>
    </source>
</evidence>
<evidence type="ECO:0000256" key="7">
    <source>
        <dbReference type="ARBA" id="ARBA00023157"/>
    </source>
</evidence>
<dbReference type="Pfam" id="PF00110">
    <property type="entry name" value="wnt"/>
    <property type="match status" value="1"/>
</dbReference>
<dbReference type="SMART" id="SM00097">
    <property type="entry name" value="WNT1"/>
    <property type="match status" value="1"/>
</dbReference>
<dbReference type="EMBL" id="JAWDGP010003217">
    <property type="protein sequence ID" value="KAK3776361.1"/>
    <property type="molecule type" value="Genomic_DNA"/>
</dbReference>
<evidence type="ECO:0000256" key="2">
    <source>
        <dbReference type="ARBA" id="ARBA00005683"/>
    </source>
</evidence>
<dbReference type="PANTHER" id="PTHR12027:SF102">
    <property type="entry name" value="PROTEIN WNT"/>
    <property type="match status" value="1"/>
</dbReference>
<dbReference type="GO" id="GO:0005615">
    <property type="term" value="C:extracellular space"/>
    <property type="evidence" value="ECO:0007669"/>
    <property type="project" value="TreeGrafter"/>
</dbReference>
<keyword evidence="6 8" id="KW-0879">Wnt signaling pathway</keyword>
<accession>A0AAE0ZWM7</accession>
<keyword evidence="7" id="KW-1015">Disulfide bond</keyword>
<keyword evidence="4" id="KW-0964">Secreted</keyword>
<dbReference type="GO" id="GO:0060070">
    <property type="term" value="P:canonical Wnt signaling pathway"/>
    <property type="evidence" value="ECO:0007669"/>
    <property type="project" value="TreeGrafter"/>
</dbReference>
<name>A0AAE0ZWM7_9GAST</name>
<dbReference type="AlphaFoldDB" id="A0AAE0ZWM7"/>
<evidence type="ECO:0000313" key="9">
    <source>
        <dbReference type="EMBL" id="KAK3776361.1"/>
    </source>
</evidence>
<comment type="similarity">
    <text evidence="2 8">Belongs to the Wnt family.</text>
</comment>
<proteinExistence type="inferred from homology"/>
<evidence type="ECO:0000256" key="1">
    <source>
        <dbReference type="ARBA" id="ARBA00004498"/>
    </source>
</evidence>
<comment type="caution">
    <text evidence="9">The sequence shown here is derived from an EMBL/GenBank/DDBJ whole genome shotgun (WGS) entry which is preliminary data.</text>
</comment>
<evidence type="ECO:0000256" key="3">
    <source>
        <dbReference type="ARBA" id="ARBA00022473"/>
    </source>
</evidence>
<evidence type="ECO:0000256" key="5">
    <source>
        <dbReference type="ARBA" id="ARBA00022530"/>
    </source>
</evidence>
<dbReference type="GO" id="GO:0005125">
    <property type="term" value="F:cytokine activity"/>
    <property type="evidence" value="ECO:0007669"/>
    <property type="project" value="TreeGrafter"/>
</dbReference>
<keyword evidence="10" id="KW-1185">Reference proteome</keyword>
<dbReference type="InterPro" id="IPR005817">
    <property type="entry name" value="Wnt"/>
</dbReference>
<dbReference type="GO" id="GO:0030182">
    <property type="term" value="P:neuron differentiation"/>
    <property type="evidence" value="ECO:0007669"/>
    <property type="project" value="TreeGrafter"/>
</dbReference>
<comment type="function">
    <text evidence="8">Ligand for members of the frizzled family of seven transmembrane receptors.</text>
</comment>
<dbReference type="GO" id="GO:0045165">
    <property type="term" value="P:cell fate commitment"/>
    <property type="evidence" value="ECO:0007669"/>
    <property type="project" value="TreeGrafter"/>
</dbReference>
<comment type="subcellular location">
    <subcellularLocation>
        <location evidence="1 8">Secreted</location>
        <location evidence="1 8">Extracellular space</location>
        <location evidence="1 8">Extracellular matrix</location>
    </subcellularLocation>
</comment>
<dbReference type="InterPro" id="IPR043158">
    <property type="entry name" value="Wnt_C"/>
</dbReference>